<reference evidence="3" key="1">
    <citation type="submission" date="2015-03" db="EMBL/GenBank/DDBJ databases">
        <authorList>
            <consortium name="Pathogen Informatics"/>
        </authorList>
    </citation>
    <scope>NUCLEOTIDE SEQUENCE [LARGE SCALE GENOMIC DNA]</scope>
    <source>
        <strain evidence="3">NCTC11134</strain>
    </source>
</reference>
<sequence length="182" mass="19218">MSATDITRPVGTVPRWTAGDPAELPVATAATTYVVVATDPAALADARGFTDRVTRAERTPARDGRQPAILVDGTDDRRLTEVLALARVGWRFAVIGTEPGLSRCRAAILAAGAIESEIVTAGPADGGARDLYCAHCRTTSRTDAAVGAETRCAACGVPLTVYHHFSPRLHAYLGYHPHAEEL</sequence>
<evidence type="ECO:0000313" key="3">
    <source>
        <dbReference type="Proteomes" id="UP000057820"/>
    </source>
</evidence>
<organism evidence="2 3">
    <name type="scientific">Nocardia farcinica</name>
    <dbReference type="NCBI Taxonomy" id="37329"/>
    <lineage>
        <taxon>Bacteria</taxon>
        <taxon>Bacillati</taxon>
        <taxon>Actinomycetota</taxon>
        <taxon>Actinomycetes</taxon>
        <taxon>Mycobacteriales</taxon>
        <taxon>Nocardiaceae</taxon>
        <taxon>Nocardia</taxon>
    </lineage>
</organism>
<dbReference type="NCBIfam" id="NF041259">
    <property type="entry name" value="mono_DmmA_fam"/>
    <property type="match status" value="1"/>
</dbReference>
<dbReference type="EMBL" id="LN868938">
    <property type="protein sequence ID" value="CRY76722.1"/>
    <property type="molecule type" value="Genomic_DNA"/>
</dbReference>
<protein>
    <recommendedName>
        <fullName evidence="1">Dimethylamine monooxygenase subunit DmmA-like C-terminal domain-containing protein</fullName>
    </recommendedName>
</protein>
<evidence type="ECO:0000313" key="2">
    <source>
        <dbReference type="EMBL" id="CRY76722.1"/>
    </source>
</evidence>
<dbReference type="Pfam" id="PF22289">
    <property type="entry name" value="DmmA-like_C"/>
    <property type="match status" value="1"/>
</dbReference>
<gene>
    <name evidence="2" type="ORF">ERS450000_01996</name>
</gene>
<feature type="domain" description="Dimethylamine monooxygenase subunit DmmA-like C-terminal" evidence="1">
    <location>
        <begin position="131"/>
        <end position="174"/>
    </location>
</feature>
<dbReference type="Proteomes" id="UP000057820">
    <property type="component" value="Chromosome 1"/>
</dbReference>
<evidence type="ECO:0000259" key="1">
    <source>
        <dbReference type="Pfam" id="PF22289"/>
    </source>
</evidence>
<dbReference type="InterPro" id="IPR048037">
    <property type="entry name" value="DmmA-like_C"/>
</dbReference>
<dbReference type="AlphaFoldDB" id="A0A0H5NNC7"/>
<dbReference type="KEGG" id="nfr:ERS450000_01996"/>
<name>A0A0H5NNC7_NOCFR</name>
<dbReference type="RefSeq" id="WP_060592123.1">
    <property type="nucleotide sequence ID" value="NZ_CP031418.1"/>
</dbReference>
<accession>A0A0H5NNC7</accession>
<proteinExistence type="predicted"/>